<comment type="caution">
    <text evidence="1">The sequence shown here is derived from an EMBL/GenBank/DDBJ whole genome shotgun (WGS) entry which is preliminary data.</text>
</comment>
<evidence type="ECO:0000313" key="1">
    <source>
        <dbReference type="EMBL" id="GAA1687946.1"/>
    </source>
</evidence>
<keyword evidence="2" id="KW-1185">Reference proteome</keyword>
<protein>
    <submittedName>
        <fullName evidence="1">Uncharacterized protein</fullName>
    </submittedName>
</protein>
<evidence type="ECO:0000313" key="2">
    <source>
        <dbReference type="Proteomes" id="UP001500064"/>
    </source>
</evidence>
<reference evidence="2" key="1">
    <citation type="journal article" date="2019" name="Int. J. Syst. Evol. Microbiol.">
        <title>The Global Catalogue of Microorganisms (GCM) 10K type strain sequencing project: providing services to taxonomists for standard genome sequencing and annotation.</title>
        <authorList>
            <consortium name="The Broad Institute Genomics Platform"/>
            <consortium name="The Broad Institute Genome Sequencing Center for Infectious Disease"/>
            <person name="Wu L."/>
            <person name="Ma J."/>
        </authorList>
    </citation>
    <scope>NUCLEOTIDE SEQUENCE [LARGE SCALE GENOMIC DNA]</scope>
    <source>
        <strain evidence="2">JCM 13929</strain>
    </source>
</reference>
<sequence>MPGGGIMSIGRREPREIALDHRGSGTAPRVVAGAFWTDPHQCAWRVVAPTFSALVAAMNLTGPPRPVGQNGPHDHHA</sequence>
<proteinExistence type="predicted"/>
<dbReference type="EMBL" id="BAAAMU010000157">
    <property type="protein sequence ID" value="GAA1687946.1"/>
    <property type="molecule type" value="Genomic_DNA"/>
</dbReference>
<name>A0ABP4TIJ2_9ACTN</name>
<organism evidence="1 2">
    <name type="scientific">Nonomuraea maheshkhaliensis</name>
    <dbReference type="NCBI Taxonomy" id="419590"/>
    <lineage>
        <taxon>Bacteria</taxon>
        <taxon>Bacillati</taxon>
        <taxon>Actinomycetota</taxon>
        <taxon>Actinomycetes</taxon>
        <taxon>Streptosporangiales</taxon>
        <taxon>Streptosporangiaceae</taxon>
        <taxon>Nonomuraea</taxon>
    </lineage>
</organism>
<dbReference type="Proteomes" id="UP001500064">
    <property type="component" value="Unassembled WGS sequence"/>
</dbReference>
<gene>
    <name evidence="1" type="ORF">GCM10009733_100750</name>
</gene>
<accession>A0ABP4TIJ2</accession>